<feature type="compositionally biased region" description="Basic and acidic residues" evidence="1">
    <location>
        <begin position="19"/>
        <end position="35"/>
    </location>
</feature>
<keyword evidence="4" id="KW-1185">Reference proteome</keyword>
<proteinExistence type="predicted"/>
<gene>
    <name evidence="3" type="ORF">KSS89_02900</name>
</gene>
<dbReference type="EMBL" id="CP077074">
    <property type="protein sequence ID" value="QXH41188.1"/>
    <property type="molecule type" value="Genomic_DNA"/>
</dbReference>
<keyword evidence="2" id="KW-0732">Signal</keyword>
<feature type="signal peptide" evidence="2">
    <location>
        <begin position="1"/>
        <end position="18"/>
    </location>
</feature>
<evidence type="ECO:0000256" key="2">
    <source>
        <dbReference type="SAM" id="SignalP"/>
    </source>
</evidence>
<accession>A0ABX8MS79</accession>
<dbReference type="RefSeq" id="WP_124345543.1">
    <property type="nucleotide sequence ID" value="NZ_CP027706.1"/>
</dbReference>
<sequence length="149" mass="16636">MRIAALWLLWITLLPADAAPDHPTDDHRPSSDRGSSDWPPSNRAPVACQTSQRQAYQRLQLNGVQEQGALRANNGSFSVRVDLHPPLQPPHRLRLLLDGEPHGAPGRGPQLHLSNLDRGLHRLAVQVLEGEQILQQSPEISFFLLRAHR</sequence>
<dbReference type="Proteomes" id="UP000693952">
    <property type="component" value="Chromosome"/>
</dbReference>
<feature type="region of interest" description="Disordered" evidence="1">
    <location>
        <begin position="18"/>
        <end position="52"/>
    </location>
</feature>
<reference evidence="3" key="1">
    <citation type="submission" date="2021-06" db="EMBL/GenBank/DDBJ databases">
        <title>Updating the genus Pseudomonas: Description of 43 new species and partition of the Pseudomonas putida group.</title>
        <authorList>
            <person name="Girard L."/>
            <person name="Lood C."/>
            <person name="Vandamme P."/>
            <person name="Rokni-Zadeh H."/>
            <person name="van Noort V."/>
            <person name="Hofte M."/>
            <person name="Lavigne R."/>
            <person name="De Mot R."/>
        </authorList>
    </citation>
    <scope>NUCLEOTIDE SEQUENCE</scope>
    <source>
        <strain evidence="3">CMR12a</strain>
    </source>
</reference>
<organism evidence="3 4">
    <name type="scientific">Pseudomonas sessilinigenes</name>
    <dbReference type="NCBI Taxonomy" id="658629"/>
    <lineage>
        <taxon>Bacteria</taxon>
        <taxon>Pseudomonadati</taxon>
        <taxon>Pseudomonadota</taxon>
        <taxon>Gammaproteobacteria</taxon>
        <taxon>Pseudomonadales</taxon>
        <taxon>Pseudomonadaceae</taxon>
        <taxon>Pseudomonas</taxon>
    </lineage>
</organism>
<evidence type="ECO:0000256" key="1">
    <source>
        <dbReference type="SAM" id="MobiDB-lite"/>
    </source>
</evidence>
<feature type="chain" id="PRO_5046917130" evidence="2">
    <location>
        <begin position="19"/>
        <end position="149"/>
    </location>
</feature>
<evidence type="ECO:0000313" key="3">
    <source>
        <dbReference type="EMBL" id="QXH41188.1"/>
    </source>
</evidence>
<name>A0ABX8MS79_9PSED</name>
<protein>
    <submittedName>
        <fullName evidence="3">DUF4124 domain-containing protein</fullName>
    </submittedName>
</protein>
<evidence type="ECO:0000313" key="4">
    <source>
        <dbReference type="Proteomes" id="UP000693952"/>
    </source>
</evidence>